<dbReference type="InterPro" id="IPR029058">
    <property type="entry name" value="AB_hydrolase_fold"/>
</dbReference>
<dbReference type="AlphaFoldDB" id="A0ABD0XXC2"/>
<accession>A0ABD0XXC2</accession>
<dbReference type="Proteomes" id="UP001558652">
    <property type="component" value="Unassembled WGS sequence"/>
</dbReference>
<dbReference type="SUPFAM" id="SSF53474">
    <property type="entry name" value="alpha/beta-Hydrolases"/>
    <property type="match status" value="1"/>
</dbReference>
<evidence type="ECO:0000313" key="1">
    <source>
        <dbReference type="EMBL" id="KAL1115911.1"/>
    </source>
</evidence>
<comment type="caution">
    <text evidence="1">The sequence shown here is derived from an EMBL/GenBank/DDBJ whole genome shotgun (WGS) entry which is preliminary data.</text>
</comment>
<evidence type="ECO:0000313" key="2">
    <source>
        <dbReference type="Proteomes" id="UP001558652"/>
    </source>
</evidence>
<name>A0ABD0XXC2_9HEMI</name>
<sequence>MLILFCCTEPEAIRDVSKWSAKMREPLEATYGAAELQWMMSSWYGAIQTILEERKGEICGTSRLASIRSPSLVVHGELDPLVPREHPDHLIKYMPSAKLALLEPRLFGIAVRDTDYLLAQASFPKGDPNGVVARMLAAIPKDRGSIPHRGSKSGLGDFVNCRDIEVIVNSVVRDVPGSIQDNAQDFGLKGLDFINIRILAEPHSSIPLYTFKKGKHNLHLRYSVSIGVVEEAAHRQDSLMGDQMDVLLIGATHWAYPKGHRIFSLRYRIKG</sequence>
<dbReference type="Gene3D" id="3.40.50.1820">
    <property type="entry name" value="alpha/beta hydrolase"/>
    <property type="match status" value="1"/>
</dbReference>
<dbReference type="PANTHER" id="PTHR46331">
    <property type="entry name" value="VALACYCLOVIR HYDROLASE"/>
    <property type="match status" value="1"/>
</dbReference>
<dbReference type="EMBL" id="JBFDAA010000019">
    <property type="protein sequence ID" value="KAL1115911.1"/>
    <property type="molecule type" value="Genomic_DNA"/>
</dbReference>
<protein>
    <submittedName>
        <fullName evidence="1">Uncharacterized protein</fullName>
    </submittedName>
</protein>
<proteinExistence type="predicted"/>
<reference evidence="1 2" key="1">
    <citation type="submission" date="2024-07" db="EMBL/GenBank/DDBJ databases">
        <title>Chromosome-level genome assembly of the water stick insect Ranatra chinensis (Heteroptera: Nepidae).</title>
        <authorList>
            <person name="Liu X."/>
        </authorList>
    </citation>
    <scope>NUCLEOTIDE SEQUENCE [LARGE SCALE GENOMIC DNA]</scope>
    <source>
        <strain evidence="1">Cailab_2021Rc</strain>
        <tissue evidence="1">Muscle</tissue>
    </source>
</reference>
<gene>
    <name evidence="1" type="ORF">AAG570_006200</name>
</gene>
<keyword evidence="2" id="KW-1185">Reference proteome</keyword>
<organism evidence="1 2">
    <name type="scientific">Ranatra chinensis</name>
    <dbReference type="NCBI Taxonomy" id="642074"/>
    <lineage>
        <taxon>Eukaryota</taxon>
        <taxon>Metazoa</taxon>
        <taxon>Ecdysozoa</taxon>
        <taxon>Arthropoda</taxon>
        <taxon>Hexapoda</taxon>
        <taxon>Insecta</taxon>
        <taxon>Pterygota</taxon>
        <taxon>Neoptera</taxon>
        <taxon>Paraneoptera</taxon>
        <taxon>Hemiptera</taxon>
        <taxon>Heteroptera</taxon>
        <taxon>Panheteroptera</taxon>
        <taxon>Nepomorpha</taxon>
        <taxon>Nepidae</taxon>
        <taxon>Ranatrinae</taxon>
        <taxon>Ranatra</taxon>
    </lineage>
</organism>
<dbReference type="PANTHER" id="PTHR46331:SF2">
    <property type="entry name" value="VALACYCLOVIR HYDROLASE"/>
    <property type="match status" value="1"/>
</dbReference>